<feature type="domain" description="DOT1" evidence="6">
    <location>
        <begin position="37"/>
        <end position="118"/>
    </location>
</feature>
<sequence>MRKGSEGRVMWRIIEPASAAEVCDWLADAYECVDYSAALEKAQNYSEVEDFSSDEFIYGEFDTGFFLDLLEHLSPSPTATFADLGSGRGQIVLTAAAVRTWKRCIGVEIVPILHELALGAYEVVCAINPPRALSECVFLHGRMEGLLADLAHVDVVFAYATKFPLDENGYLSISRILHSALKEGATVVTVNNVLDLEAGFSLETEITGPNPETNGLTNSTAYIWRVC</sequence>
<dbReference type="InterPro" id="IPR025789">
    <property type="entry name" value="DOT1_dom"/>
</dbReference>
<evidence type="ECO:0000256" key="3">
    <source>
        <dbReference type="ARBA" id="ARBA00022853"/>
    </source>
</evidence>
<dbReference type="InterPro" id="IPR030445">
    <property type="entry name" value="H3-K79_meTrfase"/>
</dbReference>
<keyword evidence="3" id="KW-0156">Chromatin regulator</keyword>
<dbReference type="GO" id="GO:0140956">
    <property type="term" value="F:histone H3K79 trimethyltransferase activity"/>
    <property type="evidence" value="ECO:0007669"/>
    <property type="project" value="UniProtKB-EC"/>
</dbReference>
<reference evidence="7 8" key="1">
    <citation type="journal article" date="2015" name="Genome Biol. Evol.">
        <title>Comparative Genomics of a Bacterivorous Green Alga Reveals Evolutionary Causalities and Consequences of Phago-Mixotrophic Mode of Nutrition.</title>
        <authorList>
            <person name="Burns J.A."/>
            <person name="Paasch A."/>
            <person name="Narechania A."/>
            <person name="Kim E."/>
        </authorList>
    </citation>
    <scope>NUCLEOTIDE SEQUENCE [LARGE SCALE GENOMIC DNA]</scope>
    <source>
        <strain evidence="7 8">PLY_AMNH</strain>
    </source>
</reference>
<dbReference type="PANTHER" id="PTHR21451">
    <property type="entry name" value="HISTONE H3 METHYLTRANSFERASE"/>
    <property type="match status" value="1"/>
</dbReference>
<dbReference type="EC" id="2.1.1.360" evidence="1"/>
<evidence type="ECO:0000256" key="5">
    <source>
        <dbReference type="ARBA" id="ARBA00047770"/>
    </source>
</evidence>
<dbReference type="EMBL" id="LGRX02035769">
    <property type="protein sequence ID" value="KAK3233258.1"/>
    <property type="molecule type" value="Genomic_DNA"/>
</dbReference>
<organism evidence="7 8">
    <name type="scientific">Cymbomonas tetramitiformis</name>
    <dbReference type="NCBI Taxonomy" id="36881"/>
    <lineage>
        <taxon>Eukaryota</taxon>
        <taxon>Viridiplantae</taxon>
        <taxon>Chlorophyta</taxon>
        <taxon>Pyramimonadophyceae</taxon>
        <taxon>Pyramimonadales</taxon>
        <taxon>Pyramimonadaceae</taxon>
        <taxon>Cymbomonas</taxon>
    </lineage>
</organism>
<name>A0AAE0ELU3_9CHLO</name>
<evidence type="ECO:0000313" key="7">
    <source>
        <dbReference type="EMBL" id="KAK3233258.1"/>
    </source>
</evidence>
<comment type="catalytic activity">
    <reaction evidence="5">
        <text>L-lysyl(79)-[histone H3] + 3 S-adenosyl-L-methionine = N(6),N(6),N(6)-trimethyl-L-lysyl(79)-[histone H3] + 3 S-adenosyl-L-homocysteine + 3 H(+)</text>
        <dbReference type="Rhea" id="RHEA:60328"/>
        <dbReference type="Rhea" id="RHEA-COMP:15549"/>
        <dbReference type="Rhea" id="RHEA-COMP:15552"/>
        <dbReference type="ChEBI" id="CHEBI:15378"/>
        <dbReference type="ChEBI" id="CHEBI:29969"/>
        <dbReference type="ChEBI" id="CHEBI:57856"/>
        <dbReference type="ChEBI" id="CHEBI:59789"/>
        <dbReference type="ChEBI" id="CHEBI:61961"/>
        <dbReference type="EC" id="2.1.1.360"/>
    </reaction>
</comment>
<dbReference type="AlphaFoldDB" id="A0AAE0ELU3"/>
<dbReference type="Gene3D" id="3.40.50.150">
    <property type="entry name" value="Vaccinia Virus protein VP39"/>
    <property type="match status" value="1"/>
</dbReference>
<evidence type="ECO:0000256" key="4">
    <source>
        <dbReference type="ARBA" id="ARBA00029821"/>
    </source>
</evidence>
<protein>
    <recommendedName>
        <fullName evidence="2">Histone-lysine N-methyltransferase, H3 lysine-79 specific</fullName>
        <ecNumber evidence="1">2.1.1.360</ecNumber>
    </recommendedName>
    <alternativeName>
        <fullName evidence="4">Histone H3-K79 methyltransferase</fullName>
    </alternativeName>
</protein>
<dbReference type="Pfam" id="PF08123">
    <property type="entry name" value="DOT1"/>
    <property type="match status" value="1"/>
</dbReference>
<evidence type="ECO:0000256" key="1">
    <source>
        <dbReference type="ARBA" id="ARBA00012190"/>
    </source>
</evidence>
<dbReference type="GO" id="GO:0051726">
    <property type="term" value="P:regulation of cell cycle"/>
    <property type="evidence" value="ECO:0007669"/>
    <property type="project" value="InterPro"/>
</dbReference>
<gene>
    <name evidence="7" type="ORF">CYMTET_56435</name>
</gene>
<keyword evidence="8" id="KW-1185">Reference proteome</keyword>
<dbReference type="Proteomes" id="UP001190700">
    <property type="component" value="Unassembled WGS sequence"/>
</dbReference>
<evidence type="ECO:0000259" key="6">
    <source>
        <dbReference type="Pfam" id="PF08123"/>
    </source>
</evidence>
<evidence type="ECO:0000313" key="8">
    <source>
        <dbReference type="Proteomes" id="UP001190700"/>
    </source>
</evidence>
<dbReference type="InterPro" id="IPR029063">
    <property type="entry name" value="SAM-dependent_MTases_sf"/>
</dbReference>
<dbReference type="SUPFAM" id="SSF53335">
    <property type="entry name" value="S-adenosyl-L-methionine-dependent methyltransferases"/>
    <property type="match status" value="1"/>
</dbReference>
<proteinExistence type="predicted"/>
<evidence type="ECO:0000256" key="2">
    <source>
        <dbReference type="ARBA" id="ARBA00020987"/>
    </source>
</evidence>
<comment type="caution">
    <text evidence="7">The sequence shown here is derived from an EMBL/GenBank/DDBJ whole genome shotgun (WGS) entry which is preliminary data.</text>
</comment>
<accession>A0AAE0ELU3</accession>